<proteinExistence type="predicted"/>
<dbReference type="SUPFAM" id="SSF49764">
    <property type="entry name" value="HSP20-like chaperones"/>
    <property type="match status" value="1"/>
</dbReference>
<dbReference type="Pfam" id="PF05455">
    <property type="entry name" value="GvpH"/>
    <property type="match status" value="1"/>
</dbReference>
<dbReference type="GeneID" id="73289799"/>
<protein>
    <submittedName>
        <fullName evidence="2">Hsp20/alpha crystallin family protein</fullName>
    </submittedName>
</protein>
<organism evidence="2 3">
    <name type="scientific">Natronosalvus rutilus</name>
    <dbReference type="NCBI Taxonomy" id="2953753"/>
    <lineage>
        <taxon>Archaea</taxon>
        <taxon>Methanobacteriati</taxon>
        <taxon>Methanobacteriota</taxon>
        <taxon>Stenosarchaea group</taxon>
        <taxon>Halobacteria</taxon>
        <taxon>Halobacteriales</taxon>
        <taxon>Natrialbaceae</taxon>
        <taxon>Natronosalvus</taxon>
    </lineage>
</organism>
<dbReference type="CDD" id="cd06464">
    <property type="entry name" value="ACD_sHsps-like"/>
    <property type="match status" value="1"/>
</dbReference>
<feature type="region of interest" description="Disordered" evidence="1">
    <location>
        <begin position="41"/>
        <end position="79"/>
    </location>
</feature>
<dbReference type="Gene3D" id="2.60.40.790">
    <property type="match status" value="1"/>
</dbReference>
<evidence type="ECO:0000313" key="2">
    <source>
        <dbReference type="EMBL" id="UTF55011.1"/>
    </source>
</evidence>
<dbReference type="InterPro" id="IPR008978">
    <property type="entry name" value="HSP20-like_chaperone"/>
</dbReference>
<evidence type="ECO:0000313" key="3">
    <source>
        <dbReference type="Proteomes" id="UP001056855"/>
    </source>
</evidence>
<dbReference type="InterPro" id="IPR008633">
    <property type="entry name" value="GvpH"/>
</dbReference>
<dbReference type="Proteomes" id="UP001056855">
    <property type="component" value="Chromosome"/>
</dbReference>
<dbReference type="EMBL" id="CP100355">
    <property type="protein sequence ID" value="UTF55011.1"/>
    <property type="molecule type" value="Genomic_DNA"/>
</dbReference>
<name>A0A9E7NCT2_9EURY</name>
<dbReference type="AlphaFoldDB" id="A0A9E7NCT2"/>
<gene>
    <name evidence="2" type="ORF">NGM29_07095</name>
</gene>
<evidence type="ECO:0000256" key="1">
    <source>
        <dbReference type="SAM" id="MobiDB-lite"/>
    </source>
</evidence>
<keyword evidence="3" id="KW-1185">Reference proteome</keyword>
<sequence length="172" mass="19370">MSEEDTDDPKDQNSSESEDRPRAFRLRAGLRSLSTLLGNLVEVSAGDPPPVNSADRTTVEGGGEYRRRQEDQPERTRVKRVRKTTADYLIDTRLDGDEFLVTADVPGASKDDLSVGIDSRTNQLVISREGTVLERVEIPWRSPETTEAWFNNGVLEIRVQRSSTNRRIDSPR</sequence>
<dbReference type="RefSeq" id="WP_254159752.1">
    <property type="nucleotide sequence ID" value="NZ_CP100355.1"/>
</dbReference>
<reference evidence="2" key="1">
    <citation type="submission" date="2022-06" db="EMBL/GenBank/DDBJ databases">
        <title>Diverse halophilic archaea isolated from saline environments.</title>
        <authorList>
            <person name="Cui H.-L."/>
        </authorList>
    </citation>
    <scope>NUCLEOTIDE SEQUENCE</scope>
    <source>
        <strain evidence="2">WLHS1</strain>
    </source>
</reference>
<accession>A0A9E7NCT2</accession>
<feature type="compositionally biased region" description="Basic and acidic residues" evidence="1">
    <location>
        <begin position="63"/>
        <end position="76"/>
    </location>
</feature>
<dbReference type="KEGG" id="sawl:NGM29_07095"/>
<feature type="compositionally biased region" description="Basic and acidic residues" evidence="1">
    <location>
        <begin position="9"/>
        <end position="22"/>
    </location>
</feature>
<feature type="region of interest" description="Disordered" evidence="1">
    <location>
        <begin position="1"/>
        <end position="23"/>
    </location>
</feature>